<gene>
    <name evidence="3" type="ORF">B1A_03181</name>
</gene>
<dbReference type="InterPro" id="IPR014710">
    <property type="entry name" value="RmlC-like_jellyroll"/>
</dbReference>
<dbReference type="PANTHER" id="PTHR35848">
    <property type="entry name" value="OXALATE-BINDING PROTEIN"/>
    <property type="match status" value="1"/>
</dbReference>
<evidence type="ECO:0000259" key="2">
    <source>
        <dbReference type="SMART" id="SM00835"/>
    </source>
</evidence>
<feature type="non-terminal residue" evidence="3">
    <location>
        <position position="1"/>
    </location>
</feature>
<sequence length="109" mass="12383">ELHWHPHADEWQYYVSGQGRMTVFGSSARARTWDYRAGDVGYVPRGYGHYIENTGSDPLRVLVVLNSGVYGDISISDWLARNPARLVAEHFNLPLDVVARFPKRKVIIA</sequence>
<dbReference type="InterPro" id="IPR006045">
    <property type="entry name" value="Cupin_1"/>
</dbReference>
<organism evidence="3">
    <name type="scientific">mine drainage metagenome</name>
    <dbReference type="NCBI Taxonomy" id="410659"/>
    <lineage>
        <taxon>unclassified sequences</taxon>
        <taxon>metagenomes</taxon>
        <taxon>ecological metagenomes</taxon>
    </lineage>
</organism>
<evidence type="ECO:0000256" key="1">
    <source>
        <dbReference type="ARBA" id="ARBA00022723"/>
    </source>
</evidence>
<dbReference type="SUPFAM" id="SSF51182">
    <property type="entry name" value="RmlC-like cupins"/>
    <property type="match status" value="1"/>
</dbReference>
<proteinExistence type="predicted"/>
<accession>T1C4L9</accession>
<dbReference type="AlphaFoldDB" id="T1C4L9"/>
<protein>
    <submittedName>
        <fullName evidence="3">Bicupin, oxalate decarboxylase family</fullName>
    </submittedName>
</protein>
<dbReference type="Pfam" id="PF00190">
    <property type="entry name" value="Cupin_1"/>
    <property type="match status" value="1"/>
</dbReference>
<dbReference type="InterPro" id="IPR011051">
    <property type="entry name" value="RmlC_Cupin_sf"/>
</dbReference>
<reference evidence="3" key="1">
    <citation type="submission" date="2013-08" db="EMBL/GenBank/DDBJ databases">
        <authorList>
            <person name="Mendez C."/>
            <person name="Richter M."/>
            <person name="Ferrer M."/>
            <person name="Sanchez J."/>
        </authorList>
    </citation>
    <scope>NUCLEOTIDE SEQUENCE</scope>
</reference>
<dbReference type="Gene3D" id="2.60.120.10">
    <property type="entry name" value="Jelly Rolls"/>
    <property type="match status" value="1"/>
</dbReference>
<dbReference type="InterPro" id="IPR051610">
    <property type="entry name" value="GPI/OXD"/>
</dbReference>
<dbReference type="SMART" id="SM00835">
    <property type="entry name" value="Cupin_1"/>
    <property type="match status" value="1"/>
</dbReference>
<dbReference type="EMBL" id="AUZX01002347">
    <property type="protein sequence ID" value="EQD76947.1"/>
    <property type="molecule type" value="Genomic_DNA"/>
</dbReference>
<dbReference type="CDD" id="cd20305">
    <property type="entry name" value="cupin_OxDC_C"/>
    <property type="match status" value="1"/>
</dbReference>
<reference evidence="3" key="2">
    <citation type="journal article" date="2014" name="ISME J.">
        <title>Microbial stratification in low pH oxic and suboxic macroscopic growths along an acid mine drainage.</title>
        <authorList>
            <person name="Mendez-Garcia C."/>
            <person name="Mesa V."/>
            <person name="Sprenger R.R."/>
            <person name="Richter M."/>
            <person name="Diez M.S."/>
            <person name="Solano J."/>
            <person name="Bargiela R."/>
            <person name="Golyshina O.V."/>
            <person name="Manteca A."/>
            <person name="Ramos J.L."/>
            <person name="Gallego J.R."/>
            <person name="Llorente I."/>
            <person name="Martins Dos Santos V.A."/>
            <person name="Jensen O.N."/>
            <person name="Pelaez A.I."/>
            <person name="Sanchez J."/>
            <person name="Ferrer M."/>
        </authorList>
    </citation>
    <scope>NUCLEOTIDE SEQUENCE</scope>
</reference>
<dbReference type="GO" id="GO:0046872">
    <property type="term" value="F:metal ion binding"/>
    <property type="evidence" value="ECO:0007669"/>
    <property type="project" value="UniProtKB-KW"/>
</dbReference>
<feature type="domain" description="Cupin type-1" evidence="2">
    <location>
        <begin position="1"/>
        <end position="99"/>
    </location>
</feature>
<comment type="caution">
    <text evidence="3">The sequence shown here is derived from an EMBL/GenBank/DDBJ whole genome shotgun (WGS) entry which is preliminary data.</text>
</comment>
<keyword evidence="1" id="KW-0479">Metal-binding</keyword>
<evidence type="ECO:0000313" key="3">
    <source>
        <dbReference type="EMBL" id="EQD76947.1"/>
    </source>
</evidence>
<name>T1C4L9_9ZZZZ</name>
<dbReference type="PANTHER" id="PTHR35848:SF9">
    <property type="entry name" value="SLL1358 PROTEIN"/>
    <property type="match status" value="1"/>
</dbReference>